<sequence length="125" mass="14244">MHLVGFPMANRLWMTSQTKSGSESCMMTTRTRNETYPGMVEVLQKGAWLACGIPEAADGYHEAKHRRLQMQNHAWDHLGILPEELKEVSGEREVWVSPLSLIPLRPGPDEWKMTSMSTFFLKGNK</sequence>
<organism evidence="1 2">
    <name type="scientific">Ilyodon furcidens</name>
    <name type="common">goldbreast splitfin</name>
    <dbReference type="NCBI Taxonomy" id="33524"/>
    <lineage>
        <taxon>Eukaryota</taxon>
        <taxon>Metazoa</taxon>
        <taxon>Chordata</taxon>
        <taxon>Craniata</taxon>
        <taxon>Vertebrata</taxon>
        <taxon>Euteleostomi</taxon>
        <taxon>Actinopterygii</taxon>
        <taxon>Neopterygii</taxon>
        <taxon>Teleostei</taxon>
        <taxon>Neoteleostei</taxon>
        <taxon>Acanthomorphata</taxon>
        <taxon>Ovalentaria</taxon>
        <taxon>Atherinomorphae</taxon>
        <taxon>Cyprinodontiformes</taxon>
        <taxon>Goodeidae</taxon>
        <taxon>Ilyodon</taxon>
    </lineage>
</organism>
<reference evidence="1 2" key="1">
    <citation type="submission" date="2021-06" db="EMBL/GenBank/DDBJ databases">
        <authorList>
            <person name="Palmer J.M."/>
        </authorList>
    </citation>
    <scope>NUCLEOTIDE SEQUENCE [LARGE SCALE GENOMIC DNA]</scope>
    <source>
        <strain evidence="2">if_2019</strain>
        <tissue evidence="1">Muscle</tissue>
    </source>
</reference>
<keyword evidence="2" id="KW-1185">Reference proteome</keyword>
<name>A0ABV0UU52_9TELE</name>
<protein>
    <submittedName>
        <fullName evidence="1">Uncharacterized protein</fullName>
    </submittedName>
</protein>
<proteinExistence type="predicted"/>
<dbReference type="Proteomes" id="UP001482620">
    <property type="component" value="Unassembled WGS sequence"/>
</dbReference>
<gene>
    <name evidence="1" type="ORF">ILYODFUR_017556</name>
</gene>
<evidence type="ECO:0000313" key="1">
    <source>
        <dbReference type="EMBL" id="MEQ2248276.1"/>
    </source>
</evidence>
<dbReference type="EMBL" id="JAHRIQ010082759">
    <property type="protein sequence ID" value="MEQ2248276.1"/>
    <property type="molecule type" value="Genomic_DNA"/>
</dbReference>
<comment type="caution">
    <text evidence="1">The sequence shown here is derived from an EMBL/GenBank/DDBJ whole genome shotgun (WGS) entry which is preliminary data.</text>
</comment>
<accession>A0ABV0UU52</accession>
<evidence type="ECO:0000313" key="2">
    <source>
        <dbReference type="Proteomes" id="UP001482620"/>
    </source>
</evidence>